<feature type="region of interest" description="Disordered" evidence="4">
    <location>
        <begin position="1"/>
        <end position="47"/>
    </location>
</feature>
<dbReference type="NCBIfam" id="TIGR02431">
    <property type="entry name" value="pcaR_pcaU"/>
    <property type="match status" value="1"/>
</dbReference>
<evidence type="ECO:0000313" key="8">
    <source>
        <dbReference type="Proteomes" id="UP000604475"/>
    </source>
</evidence>
<evidence type="ECO:0000256" key="2">
    <source>
        <dbReference type="ARBA" id="ARBA00023125"/>
    </source>
</evidence>
<organism evidence="7 8">
    <name type="scientific">Frankia nepalensis</name>
    <dbReference type="NCBI Taxonomy" id="1836974"/>
    <lineage>
        <taxon>Bacteria</taxon>
        <taxon>Bacillati</taxon>
        <taxon>Actinomycetota</taxon>
        <taxon>Actinomycetes</taxon>
        <taxon>Frankiales</taxon>
        <taxon>Frankiaceae</taxon>
        <taxon>Frankia</taxon>
    </lineage>
</organism>
<dbReference type="InterPro" id="IPR012794">
    <property type="entry name" value="PcaR_PcaU"/>
</dbReference>
<dbReference type="InterPro" id="IPR005471">
    <property type="entry name" value="Tscrpt_reg_IclR_N"/>
</dbReference>
<dbReference type="InterPro" id="IPR036390">
    <property type="entry name" value="WH_DNA-bd_sf"/>
</dbReference>
<dbReference type="AlphaFoldDB" id="A0A937RFL3"/>
<accession>A0A937RFL3</accession>
<dbReference type="GO" id="GO:0003677">
    <property type="term" value="F:DNA binding"/>
    <property type="evidence" value="ECO:0007669"/>
    <property type="project" value="UniProtKB-KW"/>
</dbReference>
<dbReference type="Pfam" id="PF01614">
    <property type="entry name" value="IclR_C"/>
    <property type="match status" value="1"/>
</dbReference>
<evidence type="ECO:0000256" key="4">
    <source>
        <dbReference type="SAM" id="MobiDB-lite"/>
    </source>
</evidence>
<feature type="compositionally biased region" description="Low complexity" evidence="4">
    <location>
        <begin position="1"/>
        <end position="16"/>
    </location>
</feature>
<dbReference type="InterPro" id="IPR036388">
    <property type="entry name" value="WH-like_DNA-bd_sf"/>
</dbReference>
<sequence length="628" mass="64648">MAATTPTHPAAPRLPADAGRPAGSAVEPAGLPEDRGDPASGDRGDVVGPLERGLAVLRWLAARADSGPAVGPRPTPLADVARATGLARATVDRVVATLAADGLVRQDGRTVTLAPRLAVLGNAYLASCRIPDALTALAARLADTFDESVSVAVPDGDGVRFALQVTRRRAMAPVFRVGDLLPAERCAPGALFAAGWSATQWSAWRARVAADPGYTGFPVLWSPASHPAGTPIAAPGDVQDTLAGPDAGAVTGFAGRAAAAAADGHSIDDQLVETGLVAVAAPIRDRRPGSPAEGQTIAALSVVSHTSRHTAESLAAAVLPRLRRAAAEAERALATDAAVPAAGTEPARETAELPRETAELLRETKAELGSGYLQSMARGLAVLDAFGAAARAPTLADLARTTGLPRATVRRSLLTFDHLGYVATDGRRFRLLPRVLELGYAAVTSLPLAALAEPHLTELVAAVHESASLAVLAGDEIRYVARIQASRIMNVAITVGTRFPAYPTAIGRVLLAGLAPTELDDRLSRLPATGPTSRTITDPARLRALIAGIARDGYALVTGELEDGLQSLAVPVRDRAGRVVAAANVSMPAGRVPAEAAVARLLPPLRAAADAIEADLRIATAYRRAPTV</sequence>
<gene>
    <name evidence="7" type="ORF">I7412_13090</name>
</gene>
<dbReference type="InterPro" id="IPR050707">
    <property type="entry name" value="HTH_MetabolicPath_Reg"/>
</dbReference>
<keyword evidence="1" id="KW-0805">Transcription regulation</keyword>
<dbReference type="SUPFAM" id="SSF55781">
    <property type="entry name" value="GAF domain-like"/>
    <property type="match status" value="2"/>
</dbReference>
<proteinExistence type="predicted"/>
<dbReference type="PROSITE" id="PS51077">
    <property type="entry name" value="HTH_ICLR"/>
    <property type="match status" value="2"/>
</dbReference>
<reference evidence="7" key="1">
    <citation type="submission" date="2020-12" db="EMBL/GenBank/DDBJ databases">
        <title>Genomic characterization of non-nitrogen-fixing Frankia strains.</title>
        <authorList>
            <person name="Carlos-Shanley C."/>
            <person name="Guerra T."/>
            <person name="Hahn D."/>
        </authorList>
    </citation>
    <scope>NUCLEOTIDE SEQUENCE</scope>
    <source>
        <strain evidence="7">CN6</strain>
    </source>
</reference>
<dbReference type="RefSeq" id="WP_203004581.1">
    <property type="nucleotide sequence ID" value="NZ_JADWYU010000250.1"/>
</dbReference>
<keyword evidence="3" id="KW-0804">Transcription</keyword>
<dbReference type="GO" id="GO:0003700">
    <property type="term" value="F:DNA-binding transcription factor activity"/>
    <property type="evidence" value="ECO:0007669"/>
    <property type="project" value="TreeGrafter"/>
</dbReference>
<dbReference type="Gene3D" id="1.10.10.10">
    <property type="entry name" value="Winged helix-like DNA-binding domain superfamily/Winged helix DNA-binding domain"/>
    <property type="match status" value="2"/>
</dbReference>
<dbReference type="GO" id="GO:0045892">
    <property type="term" value="P:negative regulation of DNA-templated transcription"/>
    <property type="evidence" value="ECO:0007669"/>
    <property type="project" value="TreeGrafter"/>
</dbReference>
<keyword evidence="2" id="KW-0238">DNA-binding</keyword>
<comment type="caution">
    <text evidence="7">The sequence shown here is derived from an EMBL/GenBank/DDBJ whole genome shotgun (WGS) entry which is preliminary data.</text>
</comment>
<evidence type="ECO:0000313" key="7">
    <source>
        <dbReference type="EMBL" id="MBL7628090.1"/>
    </source>
</evidence>
<feature type="domain" description="HTH iclR-type" evidence="5">
    <location>
        <begin position="373"/>
        <end position="433"/>
    </location>
</feature>
<dbReference type="SUPFAM" id="SSF46785">
    <property type="entry name" value="Winged helix' DNA-binding domain"/>
    <property type="match status" value="2"/>
</dbReference>
<name>A0A937RFL3_9ACTN</name>
<dbReference type="GO" id="GO:0046278">
    <property type="term" value="P:3,4-dihydroxybenzoate metabolic process"/>
    <property type="evidence" value="ECO:0007669"/>
    <property type="project" value="InterPro"/>
</dbReference>
<evidence type="ECO:0000256" key="1">
    <source>
        <dbReference type="ARBA" id="ARBA00023015"/>
    </source>
</evidence>
<dbReference type="InterPro" id="IPR029016">
    <property type="entry name" value="GAF-like_dom_sf"/>
</dbReference>
<evidence type="ECO:0000259" key="5">
    <source>
        <dbReference type="PROSITE" id="PS51077"/>
    </source>
</evidence>
<dbReference type="InterPro" id="IPR014757">
    <property type="entry name" value="Tscrpt_reg_IclR_C"/>
</dbReference>
<dbReference type="Gene3D" id="3.30.450.40">
    <property type="match status" value="2"/>
</dbReference>
<feature type="domain" description="IclR-ED" evidence="6">
    <location>
        <begin position="116"/>
        <end position="335"/>
    </location>
</feature>
<keyword evidence="8" id="KW-1185">Reference proteome</keyword>
<dbReference type="PANTHER" id="PTHR30136">
    <property type="entry name" value="HELIX-TURN-HELIX TRANSCRIPTIONAL REGULATOR, ICLR FAMILY"/>
    <property type="match status" value="1"/>
</dbReference>
<feature type="domain" description="HTH iclR-type" evidence="5">
    <location>
        <begin position="47"/>
        <end position="115"/>
    </location>
</feature>
<dbReference type="Proteomes" id="UP000604475">
    <property type="component" value="Unassembled WGS sequence"/>
</dbReference>
<dbReference type="Pfam" id="PF09339">
    <property type="entry name" value="HTH_IclR"/>
    <property type="match status" value="2"/>
</dbReference>
<dbReference type="PROSITE" id="PS51078">
    <property type="entry name" value="ICLR_ED"/>
    <property type="match status" value="2"/>
</dbReference>
<dbReference type="EMBL" id="JAEACQ010000170">
    <property type="protein sequence ID" value="MBL7628090.1"/>
    <property type="molecule type" value="Genomic_DNA"/>
</dbReference>
<protein>
    <submittedName>
        <fullName evidence="7">Helix-turn-helix domain-containing protein</fullName>
    </submittedName>
</protein>
<evidence type="ECO:0000259" key="6">
    <source>
        <dbReference type="PROSITE" id="PS51078"/>
    </source>
</evidence>
<evidence type="ECO:0000256" key="3">
    <source>
        <dbReference type="ARBA" id="ARBA00023163"/>
    </source>
</evidence>
<dbReference type="SMART" id="SM00419">
    <property type="entry name" value="HTH_CRP"/>
    <property type="match status" value="2"/>
</dbReference>
<feature type="compositionally biased region" description="Basic and acidic residues" evidence="4">
    <location>
        <begin position="32"/>
        <end position="45"/>
    </location>
</feature>
<dbReference type="GO" id="GO:0045893">
    <property type="term" value="P:positive regulation of DNA-templated transcription"/>
    <property type="evidence" value="ECO:0007669"/>
    <property type="project" value="InterPro"/>
</dbReference>
<dbReference type="PANTHER" id="PTHR30136:SF34">
    <property type="entry name" value="TRANSCRIPTIONAL REGULATOR"/>
    <property type="match status" value="1"/>
</dbReference>
<dbReference type="InterPro" id="IPR012318">
    <property type="entry name" value="HTH_CRP"/>
</dbReference>
<dbReference type="SMART" id="SM00346">
    <property type="entry name" value="HTH_ICLR"/>
    <property type="match status" value="2"/>
</dbReference>
<feature type="domain" description="IclR-ED" evidence="6">
    <location>
        <begin position="434"/>
        <end position="618"/>
    </location>
</feature>